<keyword evidence="3" id="KW-1185">Reference proteome</keyword>
<dbReference type="Proteomes" id="UP001157418">
    <property type="component" value="Unassembled WGS sequence"/>
</dbReference>
<protein>
    <submittedName>
        <fullName evidence="2">Uncharacterized protein</fullName>
    </submittedName>
</protein>
<evidence type="ECO:0000313" key="2">
    <source>
        <dbReference type="EMBL" id="CAH1420962.1"/>
    </source>
</evidence>
<sequence length="497" mass="55209">MLQRQIMFKQLEELQRQKKLQELNDSRQQNVINQQSLLLNKQASGAQYAPLINGTPVRDPSQMFMFGNTNLVQGFQNGLPYSQSGHGFSRFSNFQGTTREQPPIGEQQMDTVARSSSMSDQFNAAYQEQGDFGGNIVDKTTDVNLNPQDFTSLDPLEQKFLFNTDDNNFGNMFEDTDNSQAFPSLQSGSWSALMQSALDETSSTDTGVQEEWSGLSFQNPELFNDNNNNNQPSNIMESGKHPTSWFQNKTTNQNSNSNSNSNFPGFQQFPSTNFQFCSDSSHGSNQQSQKEGGDSSGMSAIVDKSSGFPVQDSNAQTSRHMLELLHKVDKFKEYKHGQQQQSSYTESTQRKIPKAETTDAFTPSNNSSVQQSFGLRLSPPTQRHPANYFNSSQVVNSHLKNQDGQQGSNSNPKSQPNVWIDIPSSRMETASEGQNSQTFDYGQGQEGKFHPGEESFSGRLEANGSGSLKQSHISPHGYSPLNPTYSGPGVKKGKTRF</sequence>
<feature type="compositionally biased region" description="Low complexity" evidence="1">
    <location>
        <begin position="338"/>
        <end position="347"/>
    </location>
</feature>
<evidence type="ECO:0000256" key="1">
    <source>
        <dbReference type="SAM" id="MobiDB-lite"/>
    </source>
</evidence>
<evidence type="ECO:0000313" key="3">
    <source>
        <dbReference type="Proteomes" id="UP001157418"/>
    </source>
</evidence>
<dbReference type="EMBL" id="CAKMRJ010001112">
    <property type="protein sequence ID" value="CAH1420962.1"/>
    <property type="molecule type" value="Genomic_DNA"/>
</dbReference>
<organism evidence="2 3">
    <name type="scientific">Lactuca virosa</name>
    <dbReference type="NCBI Taxonomy" id="75947"/>
    <lineage>
        <taxon>Eukaryota</taxon>
        <taxon>Viridiplantae</taxon>
        <taxon>Streptophyta</taxon>
        <taxon>Embryophyta</taxon>
        <taxon>Tracheophyta</taxon>
        <taxon>Spermatophyta</taxon>
        <taxon>Magnoliopsida</taxon>
        <taxon>eudicotyledons</taxon>
        <taxon>Gunneridae</taxon>
        <taxon>Pentapetalae</taxon>
        <taxon>asterids</taxon>
        <taxon>campanulids</taxon>
        <taxon>Asterales</taxon>
        <taxon>Asteraceae</taxon>
        <taxon>Cichorioideae</taxon>
        <taxon>Cichorieae</taxon>
        <taxon>Lactucinae</taxon>
        <taxon>Lactuca</taxon>
    </lineage>
</organism>
<feature type="compositionally biased region" description="Polar residues" evidence="1">
    <location>
        <begin position="426"/>
        <end position="440"/>
    </location>
</feature>
<feature type="compositionally biased region" description="Low complexity" evidence="1">
    <location>
        <begin position="246"/>
        <end position="269"/>
    </location>
</feature>
<feature type="compositionally biased region" description="Polar residues" evidence="1">
    <location>
        <begin position="464"/>
        <end position="473"/>
    </location>
</feature>
<dbReference type="PANTHER" id="PTHR31267:SF5">
    <property type="match status" value="1"/>
</dbReference>
<proteinExistence type="predicted"/>
<reference evidence="2 3" key="1">
    <citation type="submission" date="2022-01" db="EMBL/GenBank/DDBJ databases">
        <authorList>
            <person name="Xiong W."/>
            <person name="Schranz E."/>
        </authorList>
    </citation>
    <scope>NUCLEOTIDE SEQUENCE [LARGE SCALE GENOMIC DNA]</scope>
</reference>
<accession>A0AAU9M593</accession>
<dbReference type="PANTHER" id="PTHR31267">
    <property type="entry name" value="DENTIN SIALOPHOSPHOPROTEIN-LIKE PROTEIN"/>
    <property type="match status" value="1"/>
</dbReference>
<feature type="compositionally biased region" description="Polar residues" evidence="1">
    <location>
        <begin position="388"/>
        <end position="417"/>
    </location>
</feature>
<comment type="caution">
    <text evidence="2">The sequence shown here is derived from an EMBL/GenBank/DDBJ whole genome shotgun (WGS) entry which is preliminary data.</text>
</comment>
<feature type="region of interest" description="Disordered" evidence="1">
    <location>
        <begin position="334"/>
        <end position="497"/>
    </location>
</feature>
<gene>
    <name evidence="2" type="ORF">LVIROSA_LOCUS8388</name>
</gene>
<feature type="region of interest" description="Disordered" evidence="1">
    <location>
        <begin position="218"/>
        <end position="313"/>
    </location>
</feature>
<feature type="compositionally biased region" description="Polar residues" evidence="1">
    <location>
        <begin position="270"/>
        <end position="290"/>
    </location>
</feature>
<dbReference type="AlphaFoldDB" id="A0AAU9M593"/>
<name>A0AAU9M593_9ASTR</name>
<feature type="compositionally biased region" description="Polar residues" evidence="1">
    <location>
        <begin position="359"/>
        <end position="373"/>
    </location>
</feature>